<keyword evidence="5" id="KW-0472">Membrane</keyword>
<dbReference type="EMBL" id="CP000473">
    <property type="protein sequence ID" value="ABJ84684.1"/>
    <property type="molecule type" value="Genomic_DNA"/>
</dbReference>
<dbReference type="PANTHER" id="PTHR30069">
    <property type="entry name" value="TONB-DEPENDENT OUTER MEMBRANE RECEPTOR"/>
    <property type="match status" value="1"/>
</dbReference>
<comment type="subcellular location">
    <subcellularLocation>
        <location evidence="1">Cell outer membrane</location>
        <topology evidence="1">Multi-pass membrane protein</topology>
    </subcellularLocation>
</comment>
<dbReference type="GO" id="GO:0044718">
    <property type="term" value="P:siderophore transmembrane transport"/>
    <property type="evidence" value="ECO:0007669"/>
    <property type="project" value="TreeGrafter"/>
</dbReference>
<reference evidence="9" key="1">
    <citation type="submission" date="2006-10" db="EMBL/GenBank/DDBJ databases">
        <title>Complete sequence of Solibacter usitatus Ellin6076.</title>
        <authorList>
            <consortium name="US DOE Joint Genome Institute"/>
            <person name="Copeland A."/>
            <person name="Lucas S."/>
            <person name="Lapidus A."/>
            <person name="Barry K."/>
            <person name="Detter J.C."/>
            <person name="Glavina del Rio T."/>
            <person name="Hammon N."/>
            <person name="Israni S."/>
            <person name="Dalin E."/>
            <person name="Tice H."/>
            <person name="Pitluck S."/>
            <person name="Thompson L.S."/>
            <person name="Brettin T."/>
            <person name="Bruce D."/>
            <person name="Han C."/>
            <person name="Tapia R."/>
            <person name="Gilna P."/>
            <person name="Schmutz J."/>
            <person name="Larimer F."/>
            <person name="Land M."/>
            <person name="Hauser L."/>
            <person name="Kyrpides N."/>
            <person name="Mikhailova N."/>
            <person name="Janssen P.H."/>
            <person name="Kuske C.R."/>
            <person name="Richardson P."/>
        </authorList>
    </citation>
    <scope>NUCLEOTIDE SEQUENCE</scope>
    <source>
        <strain evidence="9">Ellin6076</strain>
    </source>
</reference>
<dbReference type="SUPFAM" id="SSF56935">
    <property type="entry name" value="Porins"/>
    <property type="match status" value="1"/>
</dbReference>
<name>Q020G9_SOLUE</name>
<dbReference type="InterPro" id="IPR039426">
    <property type="entry name" value="TonB-dep_rcpt-like"/>
</dbReference>
<dbReference type="Pfam" id="PF25183">
    <property type="entry name" value="OMP_b-brl_4"/>
    <property type="match status" value="1"/>
</dbReference>
<evidence type="ECO:0000256" key="4">
    <source>
        <dbReference type="ARBA" id="ARBA00022692"/>
    </source>
</evidence>
<dbReference type="STRING" id="234267.Acid_3713"/>
<dbReference type="GO" id="GO:0015344">
    <property type="term" value="F:siderophore uptake transmembrane transporter activity"/>
    <property type="evidence" value="ECO:0007669"/>
    <property type="project" value="TreeGrafter"/>
</dbReference>
<evidence type="ECO:0000256" key="5">
    <source>
        <dbReference type="ARBA" id="ARBA00023136"/>
    </source>
</evidence>
<sequence precursor="true">MRTHAGTVCFLVALFATLAPAQNFGRISGTLTDSSGAVMPGVKVRVINEGTAVERVAPTNETGSYVATNLPVGTYTVKADPVGFQAEARTGLTLVADGRLTVDITLRPGNATQSVDVVAASGEALNTVSGEIARQINTQQVENLALNGRNYLQLATLIPGSALLDEDQMATTTSLSTSTQAVNGNRGISNNLMVDGSYNLDSGSNSSQLNNVGVDFIREVAIKTSNFSAEYGRNSGAAINVITRSGGNQFHGGALEFLRNDTLDARNYFSPSKGKLRFNDFGWNLGGPIKRNKLFFFAGQEWKRIRQDEAPLQATLPTRAQRLGDFSAITGNLFFPGTTTPIPNRSLSGMITPDGKALANVFNRMESLAASYTDIAKGNNTVYQFPNPFNWREEILRIDYIINEKHSLYGRYLHDDYNLIDPHPLGGLPTVPINRVRPTPSYQLTETWSILPNLINEARGSATWSAQRRQLSSDTWKRETYGFQYPQIFGTGPLSNGIPAVSIDGITSFPAPTFVKLSPNTEISFNDNLSWVKGSHTLKVGVLVARNRKNQNGSAINTGSIAFSTSGNTLTTGNAFADALLGNYRTYSEANNDPVGYFRYTQADSYVQDNWRINKHLSLELGLRFQSGTPTYSTVNNMTNFVPSLYNPAQAVTVNLAGVIVAGSGNPFNGLLRAGSGVPSDETGRVPSAGSADVAAVPAGAPKGLYSGQTVVAPRFGFAWAPFDDSKTSIRGGFGMFYDRPDGNITFPTLNSPPFIKTVQFQNGNLSNPSGGAAAALAPFATITAIDPNLHLPYTENFSLSVQRELPRGFLVETAYVGNLGRHLLRAPDINQPTFDALVANAALPAAQRASTNTLRPYKGYSSIIDRLSDSTSNYHALQVYTTKRTGDLTLTASYTFSKVLTDASGEGDNPEDPANRHYSYGPASFDRRHILVGTYSYQIPFARHWKNPAKYALAGWQFSGINRFQTGPYYSVSGNTSIGGRRADYVGGPILLPQGQRTVTTYLNPAAFAAAPNGRRGNTGVGIVQGPGLMLWDISLRKEFAATERFRIRLQGDVFNLMNRANFRGLNTNATDLAFGSITAAGPARNVQLGLKLQF</sequence>
<dbReference type="Gene3D" id="2.40.170.20">
    <property type="entry name" value="TonB-dependent receptor, beta-barrel domain"/>
    <property type="match status" value="1"/>
</dbReference>
<dbReference type="GO" id="GO:0009279">
    <property type="term" value="C:cell outer membrane"/>
    <property type="evidence" value="ECO:0007669"/>
    <property type="project" value="UniProtKB-SubCell"/>
</dbReference>
<evidence type="ECO:0000256" key="6">
    <source>
        <dbReference type="ARBA" id="ARBA00023237"/>
    </source>
</evidence>
<dbReference type="Pfam" id="PF13620">
    <property type="entry name" value="CarboxypepD_reg"/>
    <property type="match status" value="1"/>
</dbReference>
<dbReference type="AlphaFoldDB" id="Q020G9"/>
<keyword evidence="6" id="KW-0998">Cell outer membrane</keyword>
<feature type="domain" description="TonB-dependent transporter Oar-like beta-barrel" evidence="8">
    <location>
        <begin position="242"/>
        <end position="1089"/>
    </location>
</feature>
<dbReference type="InParanoid" id="Q020G9"/>
<dbReference type="PANTHER" id="PTHR30069:SF46">
    <property type="entry name" value="OAR PROTEIN"/>
    <property type="match status" value="1"/>
</dbReference>
<protein>
    <submittedName>
        <fullName evidence="9">TonB-dependent receptor</fullName>
    </submittedName>
</protein>
<evidence type="ECO:0000256" key="3">
    <source>
        <dbReference type="ARBA" id="ARBA00022452"/>
    </source>
</evidence>
<evidence type="ECO:0000256" key="2">
    <source>
        <dbReference type="ARBA" id="ARBA00022448"/>
    </source>
</evidence>
<accession>Q020G9</accession>
<feature type="signal peptide" evidence="7">
    <location>
        <begin position="1"/>
        <end position="21"/>
    </location>
</feature>
<evidence type="ECO:0000256" key="1">
    <source>
        <dbReference type="ARBA" id="ARBA00004571"/>
    </source>
</evidence>
<dbReference type="KEGG" id="sus:Acid_3713"/>
<dbReference type="GO" id="GO:0030246">
    <property type="term" value="F:carbohydrate binding"/>
    <property type="evidence" value="ECO:0007669"/>
    <property type="project" value="InterPro"/>
</dbReference>
<dbReference type="eggNOG" id="COG1629">
    <property type="taxonomic scope" value="Bacteria"/>
</dbReference>
<dbReference type="HOGENOM" id="CLU_006298_0_0_0"/>
<dbReference type="InterPro" id="IPR057601">
    <property type="entry name" value="Oar-like_b-barrel"/>
</dbReference>
<keyword evidence="2" id="KW-0813">Transport</keyword>
<keyword evidence="4" id="KW-0812">Transmembrane</keyword>
<dbReference type="Gene3D" id="2.60.40.1120">
    <property type="entry name" value="Carboxypeptidase-like, regulatory domain"/>
    <property type="match status" value="1"/>
</dbReference>
<evidence type="ECO:0000313" key="9">
    <source>
        <dbReference type="EMBL" id="ABJ84684.1"/>
    </source>
</evidence>
<dbReference type="InterPro" id="IPR013784">
    <property type="entry name" value="Carb-bd-like_fold"/>
</dbReference>
<dbReference type="SUPFAM" id="SSF49452">
    <property type="entry name" value="Starch-binding domain-like"/>
    <property type="match status" value="1"/>
</dbReference>
<proteinExistence type="predicted"/>
<evidence type="ECO:0000259" key="8">
    <source>
        <dbReference type="Pfam" id="PF25183"/>
    </source>
</evidence>
<evidence type="ECO:0000256" key="7">
    <source>
        <dbReference type="SAM" id="SignalP"/>
    </source>
</evidence>
<dbReference type="OrthoDB" id="97893at2"/>
<keyword evidence="3" id="KW-1134">Transmembrane beta strand</keyword>
<keyword evidence="9" id="KW-0675">Receptor</keyword>
<organism evidence="9">
    <name type="scientific">Solibacter usitatus (strain Ellin6076)</name>
    <dbReference type="NCBI Taxonomy" id="234267"/>
    <lineage>
        <taxon>Bacteria</taxon>
        <taxon>Pseudomonadati</taxon>
        <taxon>Acidobacteriota</taxon>
        <taxon>Terriglobia</taxon>
        <taxon>Bryobacterales</taxon>
        <taxon>Solibacteraceae</taxon>
        <taxon>Candidatus Solibacter</taxon>
    </lineage>
</organism>
<gene>
    <name evidence="9" type="ordered locus">Acid_3713</name>
</gene>
<dbReference type="InterPro" id="IPR036942">
    <property type="entry name" value="Beta-barrel_TonB_sf"/>
</dbReference>
<feature type="chain" id="PRO_5004162814" evidence="7">
    <location>
        <begin position="22"/>
        <end position="1096"/>
    </location>
</feature>
<keyword evidence="7" id="KW-0732">Signal</keyword>